<dbReference type="SUPFAM" id="SSF140663">
    <property type="entry name" value="TTHA0068-like"/>
    <property type="match status" value="1"/>
</dbReference>
<dbReference type="Pfam" id="PF03745">
    <property type="entry name" value="DUF309"/>
    <property type="match status" value="1"/>
</dbReference>
<dbReference type="InterPro" id="IPR023203">
    <property type="entry name" value="TTHA0068_sf"/>
</dbReference>
<evidence type="ECO:0000313" key="1">
    <source>
        <dbReference type="EMBL" id="GJF16637.1"/>
    </source>
</evidence>
<dbReference type="PANTHER" id="PTHR34796">
    <property type="entry name" value="EXPRESSED PROTEIN"/>
    <property type="match status" value="1"/>
</dbReference>
<reference evidence="1 2" key="1">
    <citation type="submission" date="2021-08" db="EMBL/GenBank/DDBJ databases">
        <title>Draft genome sequence of Mycolicibacterium sp. NGTWS1702 strain.</title>
        <authorList>
            <person name="Matsumoto M."/>
            <person name="Tang B.C.C."/>
            <person name="Machida Y."/>
            <person name="Matoyama H."/>
            <person name="Kishihara T."/>
            <person name="Sato S."/>
            <person name="Kondo I."/>
            <person name="Sano M."/>
            <person name="Kato G."/>
        </authorList>
    </citation>
    <scope>NUCLEOTIDE SEQUENCE [LARGE SCALE GENOMIC DNA]</scope>
    <source>
        <strain evidence="1 2">NGTWSNA01</strain>
    </source>
</reference>
<dbReference type="InterPro" id="IPR005500">
    <property type="entry name" value="DUF309"/>
</dbReference>
<dbReference type="EMBL" id="BPRH01002290">
    <property type="protein sequence ID" value="GJF16637.1"/>
    <property type="molecule type" value="Genomic_DNA"/>
</dbReference>
<organism evidence="1 2">
    <name type="scientific">Mycolicibacterium cyprinidarum</name>
    <dbReference type="NCBI Taxonomy" id="2860311"/>
    <lineage>
        <taxon>Bacteria</taxon>
        <taxon>Bacillati</taxon>
        <taxon>Actinomycetota</taxon>
        <taxon>Actinomycetes</taxon>
        <taxon>Mycobacteriales</taxon>
        <taxon>Mycobacteriaceae</taxon>
        <taxon>Mycolicibacterium</taxon>
    </lineage>
</organism>
<accession>A0ABQ4VB33</accession>
<sequence length="158" mass="17045">MAERDRDESGRASNRRERDALGRPLPYGVVGVPRIPDDLDLSPAGYLRYAQDLLDGGLAFNAHEVLEAAWKSAPDDERSLWQGLAQLAVGITHIQRGNVRGAATVLQRAAERIGEVGQGPHGIDAVGLVRCADALVDDLTVGAEIAPSRLRPRLLRPN</sequence>
<dbReference type="Proteomes" id="UP001060504">
    <property type="component" value="Unassembled WGS sequence"/>
</dbReference>
<proteinExistence type="predicted"/>
<evidence type="ECO:0000313" key="2">
    <source>
        <dbReference type="Proteomes" id="UP001060504"/>
    </source>
</evidence>
<protein>
    <recommendedName>
        <fullName evidence="3">DUF309 domain-containing protein</fullName>
    </recommendedName>
</protein>
<dbReference type="Gene3D" id="1.10.3450.10">
    <property type="entry name" value="TTHA0068-like"/>
    <property type="match status" value="1"/>
</dbReference>
<gene>
    <name evidence="1" type="ORF">NGTWS1702_21850</name>
</gene>
<dbReference type="PANTHER" id="PTHR34796:SF1">
    <property type="entry name" value="EXPRESSED PROTEIN"/>
    <property type="match status" value="1"/>
</dbReference>
<evidence type="ECO:0008006" key="3">
    <source>
        <dbReference type="Google" id="ProtNLM"/>
    </source>
</evidence>
<comment type="caution">
    <text evidence="1">The sequence shown here is derived from an EMBL/GenBank/DDBJ whole genome shotgun (WGS) entry which is preliminary data.</text>
</comment>
<name>A0ABQ4VB33_9MYCO</name>
<keyword evidence="2" id="KW-1185">Reference proteome</keyword>